<comment type="caution">
    <text evidence="1">The sequence shown here is derived from an EMBL/GenBank/DDBJ whole genome shotgun (WGS) entry which is preliminary data.</text>
</comment>
<evidence type="ECO:0000313" key="2">
    <source>
        <dbReference type="Proteomes" id="UP001419268"/>
    </source>
</evidence>
<reference evidence="1 2" key="1">
    <citation type="submission" date="2024-01" db="EMBL/GenBank/DDBJ databases">
        <title>Genome assemblies of Stephania.</title>
        <authorList>
            <person name="Yang L."/>
        </authorList>
    </citation>
    <scope>NUCLEOTIDE SEQUENCE [LARGE SCALE GENOMIC DNA]</scope>
    <source>
        <strain evidence="1">JXDWG</strain>
        <tissue evidence="1">Leaf</tissue>
    </source>
</reference>
<accession>A0AAP0JUM5</accession>
<dbReference type="AlphaFoldDB" id="A0AAP0JUM5"/>
<protein>
    <submittedName>
        <fullName evidence="1">Uncharacterized protein</fullName>
    </submittedName>
</protein>
<gene>
    <name evidence="1" type="ORF">Scep_009439</name>
</gene>
<sequence>MDIMKEEMHSLLALPIKYKIQQEVIIMYFKIDKTHYKYNVQTYPNPMDVPINYHVNDKLAIERWRWGIT</sequence>
<proteinExistence type="predicted"/>
<name>A0AAP0JUM5_9MAGN</name>
<dbReference type="EMBL" id="JBBNAG010000004">
    <property type="protein sequence ID" value="KAK9139758.1"/>
    <property type="molecule type" value="Genomic_DNA"/>
</dbReference>
<evidence type="ECO:0000313" key="1">
    <source>
        <dbReference type="EMBL" id="KAK9139758.1"/>
    </source>
</evidence>
<dbReference type="Proteomes" id="UP001419268">
    <property type="component" value="Unassembled WGS sequence"/>
</dbReference>
<organism evidence="1 2">
    <name type="scientific">Stephania cephalantha</name>
    <dbReference type="NCBI Taxonomy" id="152367"/>
    <lineage>
        <taxon>Eukaryota</taxon>
        <taxon>Viridiplantae</taxon>
        <taxon>Streptophyta</taxon>
        <taxon>Embryophyta</taxon>
        <taxon>Tracheophyta</taxon>
        <taxon>Spermatophyta</taxon>
        <taxon>Magnoliopsida</taxon>
        <taxon>Ranunculales</taxon>
        <taxon>Menispermaceae</taxon>
        <taxon>Menispermoideae</taxon>
        <taxon>Cissampelideae</taxon>
        <taxon>Stephania</taxon>
    </lineage>
</organism>
<keyword evidence="2" id="KW-1185">Reference proteome</keyword>